<dbReference type="HOGENOM" id="CLU_005391_1_0_1"/>
<dbReference type="InterPro" id="IPR016162">
    <property type="entry name" value="Ald_DH_N"/>
</dbReference>
<proteinExistence type="predicted"/>
<dbReference type="SUPFAM" id="SSF53720">
    <property type="entry name" value="ALDH-like"/>
    <property type="match status" value="1"/>
</dbReference>
<keyword evidence="1" id="KW-0560">Oxidoreductase</keyword>
<evidence type="ECO:0000313" key="4">
    <source>
        <dbReference type="Proteomes" id="UP000030151"/>
    </source>
</evidence>
<dbReference type="Pfam" id="PF00171">
    <property type="entry name" value="Aldedh"/>
    <property type="match status" value="1"/>
</dbReference>
<dbReference type="AlphaFoldDB" id="A0A014PLJ4"/>
<dbReference type="GO" id="GO:0009450">
    <property type="term" value="P:gamma-aminobutyric acid catabolic process"/>
    <property type="evidence" value="ECO:0007669"/>
    <property type="project" value="TreeGrafter"/>
</dbReference>
<gene>
    <name evidence="3" type="ORF">X797_009399</name>
</gene>
<dbReference type="eggNOG" id="KOG2451">
    <property type="taxonomic scope" value="Eukaryota"/>
</dbReference>
<accession>A0A014PLJ4</accession>
<dbReference type="Gene3D" id="3.40.605.10">
    <property type="entry name" value="Aldehyde Dehydrogenase, Chain A, domain 1"/>
    <property type="match status" value="1"/>
</dbReference>
<dbReference type="Proteomes" id="UP000030151">
    <property type="component" value="Unassembled WGS sequence"/>
</dbReference>
<dbReference type="PANTHER" id="PTHR43353:SF6">
    <property type="entry name" value="CYTOPLASMIC ALDEHYDE DEHYDROGENASE (EUROFUNG)"/>
    <property type="match status" value="1"/>
</dbReference>
<evidence type="ECO:0000259" key="2">
    <source>
        <dbReference type="Pfam" id="PF00171"/>
    </source>
</evidence>
<dbReference type="GO" id="GO:0004777">
    <property type="term" value="F:succinate-semialdehyde dehydrogenase (NAD+) activity"/>
    <property type="evidence" value="ECO:0007669"/>
    <property type="project" value="TreeGrafter"/>
</dbReference>
<dbReference type="InterPro" id="IPR015590">
    <property type="entry name" value="Aldehyde_DH_dom"/>
</dbReference>
<dbReference type="InterPro" id="IPR050740">
    <property type="entry name" value="Aldehyde_DH_Superfamily"/>
</dbReference>
<evidence type="ECO:0000256" key="1">
    <source>
        <dbReference type="ARBA" id="ARBA00023002"/>
    </source>
</evidence>
<dbReference type="InterPro" id="IPR016163">
    <property type="entry name" value="Ald_DH_C"/>
</dbReference>
<dbReference type="CDD" id="cd07105">
    <property type="entry name" value="ALDH_SaliADH"/>
    <property type="match status" value="1"/>
</dbReference>
<dbReference type="InterPro" id="IPR016161">
    <property type="entry name" value="Ald_DH/histidinol_DH"/>
</dbReference>
<dbReference type="OrthoDB" id="310895at2759"/>
<name>A0A014PLJ4_9HYPO</name>
<reference evidence="3 4" key="1">
    <citation type="submission" date="2014-02" db="EMBL/GenBank/DDBJ databases">
        <title>The genome sequence of the entomopathogenic fungus Metarhizium robertsii ARSEF 2575.</title>
        <authorList>
            <person name="Giuliano Garisto Donzelli B."/>
            <person name="Roe B.A."/>
            <person name="Macmil S.L."/>
            <person name="Krasnoff S.B."/>
            <person name="Gibson D.M."/>
        </authorList>
    </citation>
    <scope>NUCLEOTIDE SEQUENCE [LARGE SCALE GENOMIC DNA]</scope>
    <source>
        <strain evidence="3 4">ARSEF 2575</strain>
    </source>
</reference>
<comment type="caution">
    <text evidence="3">The sequence shown here is derived from an EMBL/GenBank/DDBJ whole genome shotgun (WGS) entry which is preliminary data.</text>
</comment>
<dbReference type="EMBL" id="JELW01000036">
    <property type="protein sequence ID" value="EXU97490.1"/>
    <property type="molecule type" value="Genomic_DNA"/>
</dbReference>
<feature type="domain" description="Aldehyde dehydrogenase" evidence="2">
    <location>
        <begin position="40"/>
        <end position="494"/>
    </location>
</feature>
<dbReference type="PANTHER" id="PTHR43353">
    <property type="entry name" value="SUCCINATE-SEMIALDEHYDE DEHYDROGENASE, MITOCHONDRIAL"/>
    <property type="match status" value="1"/>
</dbReference>
<sequence>MNRAKIARATQASIRHLSRGISTHRTIPLIINGKDVISKTTFEAISPLTCKKASDCSSASEEHVQSAVAAAQAAFPAWATTKPSYRRDIFLTAADIMTKRREELGEYLNQEIGADQGYQDFIIGLSIEGLKDTAGRIAGACQGFVPESVHEGMKAMVLKRPYGVNLGIAPWNSPYHLGLRSVTFALATGNTAILKGAEFSPRCYWAIADIFRQAGLPAGVLNLLFHRPADAATVTESLIAHPNVKKINFTGSTKVGSILAASAGRHLKPCLMELGGKANAIVLKDADLDKAAVQCAMGAFMNAGQICMSTERILVDASVAGEFEPILKRTINDIFGTAGATPTLVTSASAARNRALVEDAVSKGATSLDIYSDEVGEMVETRMRPVVLTNVDESMELYGGESFGPSVSLYSFDSEDEAIELANDTEYGLTASVFTENLGSGFRIAEKLDSGAVHINSMTVHDEYSLPHGGVKKSGWGRFNGHQGLNEFLYCKTVTWMD</sequence>
<organism evidence="3 4">
    <name type="scientific">Metarhizium robertsii</name>
    <dbReference type="NCBI Taxonomy" id="568076"/>
    <lineage>
        <taxon>Eukaryota</taxon>
        <taxon>Fungi</taxon>
        <taxon>Dikarya</taxon>
        <taxon>Ascomycota</taxon>
        <taxon>Pezizomycotina</taxon>
        <taxon>Sordariomycetes</taxon>
        <taxon>Hypocreomycetidae</taxon>
        <taxon>Hypocreales</taxon>
        <taxon>Clavicipitaceae</taxon>
        <taxon>Metarhizium</taxon>
    </lineage>
</organism>
<evidence type="ECO:0000313" key="3">
    <source>
        <dbReference type="EMBL" id="EXU97490.1"/>
    </source>
</evidence>
<dbReference type="Gene3D" id="3.40.309.10">
    <property type="entry name" value="Aldehyde Dehydrogenase, Chain A, domain 2"/>
    <property type="match status" value="1"/>
</dbReference>
<protein>
    <submittedName>
        <fullName evidence="3">Aldehyde dehydrogenase family protein</fullName>
    </submittedName>
</protein>